<dbReference type="HOGENOM" id="CLU_164160_0_0_1"/>
<proteinExistence type="predicted"/>
<organism evidence="2">
    <name type="scientific">Spathaspora passalidarum (strain NRRL Y-27907 / 11-Y1)</name>
    <dbReference type="NCBI Taxonomy" id="619300"/>
    <lineage>
        <taxon>Eukaryota</taxon>
        <taxon>Fungi</taxon>
        <taxon>Dikarya</taxon>
        <taxon>Ascomycota</taxon>
        <taxon>Saccharomycotina</taxon>
        <taxon>Pichiomycetes</taxon>
        <taxon>Debaryomycetaceae</taxon>
        <taxon>Spathaspora</taxon>
    </lineage>
</organism>
<name>G3AI65_SPAPN</name>
<dbReference type="EMBL" id="GL996500">
    <property type="protein sequence ID" value="EGW34380.1"/>
    <property type="molecule type" value="Genomic_DNA"/>
</dbReference>
<dbReference type="InParanoid" id="G3AI65"/>
<protein>
    <submittedName>
        <fullName evidence="1">Uncharacterized protein</fullName>
    </submittedName>
</protein>
<dbReference type="KEGG" id="spaa:SPAPADRAFT_59803"/>
<accession>G3AI65</accession>
<sequence>MFRFKPVQILSRSFSSTARRQIATDINNGASGQKMWPSTKYVVQNYSRELVKSAQWIVILGSIMIAWPVAIRKYFDISHNVPKDKGAQVKLVYKGLKSTPVVEIAHTNAEFKGGRSAE</sequence>
<dbReference type="GeneID" id="18873082"/>
<gene>
    <name evidence="1" type="ORF">SPAPADRAFT_59803</name>
</gene>
<reference evidence="1 2" key="1">
    <citation type="journal article" date="2011" name="Proc. Natl. Acad. Sci. U.S.A.">
        <title>Comparative genomics of xylose-fermenting fungi for enhanced biofuel production.</title>
        <authorList>
            <person name="Wohlbach D.J."/>
            <person name="Kuo A."/>
            <person name="Sato T.K."/>
            <person name="Potts K.M."/>
            <person name="Salamov A.A."/>
            <person name="LaButti K.M."/>
            <person name="Sun H."/>
            <person name="Clum A."/>
            <person name="Pangilinan J.L."/>
            <person name="Lindquist E.A."/>
            <person name="Lucas S."/>
            <person name="Lapidus A."/>
            <person name="Jin M."/>
            <person name="Gunawan C."/>
            <person name="Balan V."/>
            <person name="Dale B.E."/>
            <person name="Jeffries T.W."/>
            <person name="Zinkel R."/>
            <person name="Barry K.W."/>
            <person name="Grigoriev I.V."/>
            <person name="Gasch A.P."/>
        </authorList>
    </citation>
    <scope>NUCLEOTIDE SEQUENCE [LARGE SCALE GENOMIC DNA]</scope>
    <source>
        <strain evidence="2">NRRL Y-27907 / 11-Y1</strain>
    </source>
</reference>
<dbReference type="eggNOG" id="ENOG502RQE5">
    <property type="taxonomic scope" value="Eukaryota"/>
</dbReference>
<keyword evidence="2" id="KW-1185">Reference proteome</keyword>
<dbReference type="RefSeq" id="XP_007373964.1">
    <property type="nucleotide sequence ID" value="XM_007373902.1"/>
</dbReference>
<dbReference type="AlphaFoldDB" id="G3AI65"/>
<evidence type="ECO:0000313" key="2">
    <source>
        <dbReference type="Proteomes" id="UP000000709"/>
    </source>
</evidence>
<evidence type="ECO:0000313" key="1">
    <source>
        <dbReference type="EMBL" id="EGW34380.1"/>
    </source>
</evidence>
<dbReference type="STRING" id="619300.G3AI65"/>
<dbReference type="Proteomes" id="UP000000709">
    <property type="component" value="Unassembled WGS sequence"/>
</dbReference>
<dbReference type="OrthoDB" id="272392at2759"/>